<gene>
    <name evidence="1" type="ORF">CTHT_0043500</name>
</gene>
<dbReference type="AlphaFoldDB" id="G0S8U9"/>
<protein>
    <submittedName>
        <fullName evidence="1">Uncharacterized protein</fullName>
    </submittedName>
</protein>
<proteinExistence type="predicted"/>
<evidence type="ECO:0000313" key="1">
    <source>
        <dbReference type="EMBL" id="EGS19860.1"/>
    </source>
</evidence>
<sequence>MLDNRNPCQGNQGCSVGSLLWMGDPALSDNRLSKDNLCADRLQGNGLDSRAVGLNHQKGGLEKLRQLCLHVAPE</sequence>
<accession>G0S8U9</accession>
<organism evidence="2">
    <name type="scientific">Chaetomium thermophilum (strain DSM 1495 / CBS 144.50 / IMI 039719)</name>
    <name type="common">Thermochaetoides thermophila</name>
    <dbReference type="NCBI Taxonomy" id="759272"/>
    <lineage>
        <taxon>Eukaryota</taxon>
        <taxon>Fungi</taxon>
        <taxon>Dikarya</taxon>
        <taxon>Ascomycota</taxon>
        <taxon>Pezizomycotina</taxon>
        <taxon>Sordariomycetes</taxon>
        <taxon>Sordariomycetidae</taxon>
        <taxon>Sordariales</taxon>
        <taxon>Chaetomiaceae</taxon>
        <taxon>Thermochaetoides</taxon>
    </lineage>
</organism>
<dbReference type="KEGG" id="cthr:CTHT_0043500"/>
<dbReference type="GeneID" id="18258388"/>
<evidence type="ECO:0000313" key="2">
    <source>
        <dbReference type="Proteomes" id="UP000008066"/>
    </source>
</evidence>
<keyword evidence="2" id="KW-1185">Reference proteome</keyword>
<dbReference type="EMBL" id="GL988043">
    <property type="protein sequence ID" value="EGS19860.1"/>
    <property type="molecule type" value="Genomic_DNA"/>
</dbReference>
<dbReference type="Proteomes" id="UP000008066">
    <property type="component" value="Unassembled WGS sequence"/>
</dbReference>
<reference evidence="1 2" key="1">
    <citation type="journal article" date="2011" name="Cell">
        <title>Insight into structure and assembly of the nuclear pore complex by utilizing the genome of a eukaryotic thermophile.</title>
        <authorList>
            <person name="Amlacher S."/>
            <person name="Sarges P."/>
            <person name="Flemming D."/>
            <person name="van Noort V."/>
            <person name="Kunze R."/>
            <person name="Devos D.P."/>
            <person name="Arumugam M."/>
            <person name="Bork P."/>
            <person name="Hurt E."/>
        </authorList>
    </citation>
    <scope>NUCLEOTIDE SEQUENCE [LARGE SCALE GENOMIC DNA]</scope>
    <source>
        <strain evidence="2">DSM 1495 / CBS 144.50 / IMI 039719</strain>
    </source>
</reference>
<name>G0S8U9_CHATD</name>
<dbReference type="RefSeq" id="XP_006694745.1">
    <property type="nucleotide sequence ID" value="XM_006694682.1"/>
</dbReference>
<dbReference type="HOGENOM" id="CLU_2687614_0_0_1"/>